<keyword evidence="4" id="KW-1003">Cell membrane</keyword>
<evidence type="ECO:0000313" key="9">
    <source>
        <dbReference type="EMBL" id="OGZ88451.1"/>
    </source>
</evidence>
<feature type="transmembrane region" description="Helical" evidence="8">
    <location>
        <begin position="140"/>
        <end position="164"/>
    </location>
</feature>
<dbReference type="PANTHER" id="PTHR21716:SF53">
    <property type="entry name" value="PERMEASE PERM-RELATED"/>
    <property type="match status" value="1"/>
</dbReference>
<keyword evidence="3" id="KW-0813">Transport</keyword>
<comment type="subcellular location">
    <subcellularLocation>
        <location evidence="1">Cell membrane</location>
        <topology evidence="1">Multi-pass membrane protein</topology>
    </subcellularLocation>
</comment>
<comment type="caution">
    <text evidence="9">The sequence shown here is derived from an EMBL/GenBank/DDBJ whole genome shotgun (WGS) entry which is preliminary data.</text>
</comment>
<evidence type="ECO:0000256" key="8">
    <source>
        <dbReference type="SAM" id="Phobius"/>
    </source>
</evidence>
<protein>
    <recommendedName>
        <fullName evidence="11">AI-2E family transporter</fullName>
    </recommendedName>
</protein>
<feature type="transmembrane region" description="Helical" evidence="8">
    <location>
        <begin position="299"/>
        <end position="330"/>
    </location>
</feature>
<keyword evidence="5 8" id="KW-0812">Transmembrane</keyword>
<feature type="transmembrane region" description="Helical" evidence="8">
    <location>
        <begin position="36"/>
        <end position="56"/>
    </location>
</feature>
<dbReference type="Proteomes" id="UP000178935">
    <property type="component" value="Unassembled WGS sequence"/>
</dbReference>
<evidence type="ECO:0000313" key="10">
    <source>
        <dbReference type="Proteomes" id="UP000178935"/>
    </source>
</evidence>
<feature type="transmembrane region" description="Helical" evidence="8">
    <location>
        <begin position="202"/>
        <end position="223"/>
    </location>
</feature>
<evidence type="ECO:0000256" key="2">
    <source>
        <dbReference type="ARBA" id="ARBA00009773"/>
    </source>
</evidence>
<accession>A0A1G2JPR3</accession>
<proteinExistence type="inferred from homology"/>
<keyword evidence="6 8" id="KW-1133">Transmembrane helix</keyword>
<evidence type="ECO:0000256" key="7">
    <source>
        <dbReference type="ARBA" id="ARBA00023136"/>
    </source>
</evidence>
<dbReference type="AlphaFoldDB" id="A0A1G2JPR3"/>
<feature type="transmembrane region" description="Helical" evidence="8">
    <location>
        <begin position="260"/>
        <end position="279"/>
    </location>
</feature>
<organism evidence="9 10">
    <name type="scientific">Candidatus Staskawiczbacteria bacterium RIFOXYD1_FULL_32_13</name>
    <dbReference type="NCBI Taxonomy" id="1802234"/>
    <lineage>
        <taxon>Bacteria</taxon>
        <taxon>Candidatus Staskawicziibacteriota</taxon>
    </lineage>
</organism>
<dbReference type="EMBL" id="MHPU01000023">
    <property type="protein sequence ID" value="OGZ88451.1"/>
    <property type="molecule type" value="Genomic_DNA"/>
</dbReference>
<dbReference type="GO" id="GO:0005886">
    <property type="term" value="C:plasma membrane"/>
    <property type="evidence" value="ECO:0007669"/>
    <property type="project" value="UniProtKB-SubCell"/>
</dbReference>
<evidence type="ECO:0000256" key="4">
    <source>
        <dbReference type="ARBA" id="ARBA00022475"/>
    </source>
</evidence>
<evidence type="ECO:0000256" key="6">
    <source>
        <dbReference type="ARBA" id="ARBA00022989"/>
    </source>
</evidence>
<evidence type="ECO:0008006" key="11">
    <source>
        <dbReference type="Google" id="ProtNLM"/>
    </source>
</evidence>
<name>A0A1G2JPR3_9BACT</name>
<evidence type="ECO:0000256" key="5">
    <source>
        <dbReference type="ARBA" id="ARBA00022692"/>
    </source>
</evidence>
<dbReference type="InterPro" id="IPR002549">
    <property type="entry name" value="AI-2E-like"/>
</dbReference>
<evidence type="ECO:0000256" key="1">
    <source>
        <dbReference type="ARBA" id="ARBA00004651"/>
    </source>
</evidence>
<evidence type="ECO:0000256" key="3">
    <source>
        <dbReference type="ARBA" id="ARBA00022448"/>
    </source>
</evidence>
<comment type="similarity">
    <text evidence="2">Belongs to the autoinducer-2 exporter (AI-2E) (TC 2.A.86) family.</text>
</comment>
<feature type="transmembrane region" description="Helical" evidence="8">
    <location>
        <begin position="68"/>
        <end position="91"/>
    </location>
</feature>
<gene>
    <name evidence="9" type="ORF">A2561_00435</name>
</gene>
<reference evidence="9 10" key="1">
    <citation type="journal article" date="2016" name="Nat. Commun.">
        <title>Thousands of microbial genomes shed light on interconnected biogeochemical processes in an aquifer system.</title>
        <authorList>
            <person name="Anantharaman K."/>
            <person name="Brown C.T."/>
            <person name="Hug L.A."/>
            <person name="Sharon I."/>
            <person name="Castelle C.J."/>
            <person name="Probst A.J."/>
            <person name="Thomas B.C."/>
            <person name="Singh A."/>
            <person name="Wilkins M.J."/>
            <person name="Karaoz U."/>
            <person name="Brodie E.L."/>
            <person name="Williams K.H."/>
            <person name="Hubbard S.S."/>
            <person name="Banfield J.F."/>
        </authorList>
    </citation>
    <scope>NUCLEOTIDE SEQUENCE [LARGE SCALE GENOMIC DNA]</scope>
</reference>
<keyword evidence="7 8" id="KW-0472">Membrane</keyword>
<sequence length="346" mass="38877">MNKENINTLDVSWQTIVKIFLAGFILYILYLVRDVAVWFAFALIISLLVEPAINFLRWLKLPKILAVVLIYFSVLLVLGFIVYLTAPLFVFELKQLYQNIPEYFEKINPLLKNVGLEFAKDFEGLTKDLLLKLQESSGSIVKAIVAFFGGIASTIFIFALAFFISLEDKGPEKFLVLLSPKKYESTIISLFERAQNKVSGWFGARILACLFVGVASFIIFYLLGIKYAFTLALISGFLNFVPYVGPLVTYILVAGFSFLSGSWILTLYTLVAVILIQGIENNFLSPILMKKFINLPPVLVLISLLVGGIMFGFLGTIFAVPVFGIIYEFVKEFLEGRRNGQELAEN</sequence>
<feature type="transmembrane region" description="Helical" evidence="8">
    <location>
        <begin position="229"/>
        <end position="253"/>
    </location>
</feature>
<feature type="transmembrane region" description="Helical" evidence="8">
    <location>
        <begin position="12"/>
        <end position="30"/>
    </location>
</feature>
<dbReference type="PANTHER" id="PTHR21716">
    <property type="entry name" value="TRANSMEMBRANE PROTEIN"/>
    <property type="match status" value="1"/>
</dbReference>
<dbReference type="Pfam" id="PF01594">
    <property type="entry name" value="AI-2E_transport"/>
    <property type="match status" value="1"/>
</dbReference>